<dbReference type="Gene3D" id="2.180.10.10">
    <property type="entry name" value="RHS repeat-associated core"/>
    <property type="match status" value="2"/>
</dbReference>
<dbReference type="Proteomes" id="UP001156670">
    <property type="component" value="Unassembled WGS sequence"/>
</dbReference>
<dbReference type="InterPro" id="IPR045351">
    <property type="entry name" value="DUF6531"/>
</dbReference>
<keyword evidence="1" id="KW-0677">Repeat</keyword>
<dbReference type="NCBIfam" id="TIGR01643">
    <property type="entry name" value="YD_repeat_2x"/>
    <property type="match status" value="5"/>
</dbReference>
<dbReference type="EMBL" id="BSOB01000018">
    <property type="protein sequence ID" value="GLQ93474.1"/>
    <property type="molecule type" value="Genomic_DNA"/>
</dbReference>
<accession>A0ABQ5XQI2</accession>
<dbReference type="Pfam" id="PF05593">
    <property type="entry name" value="RHS_repeat"/>
    <property type="match status" value="4"/>
</dbReference>
<evidence type="ECO:0000259" key="3">
    <source>
        <dbReference type="Pfam" id="PF25023"/>
    </source>
</evidence>
<dbReference type="InterPro" id="IPR056823">
    <property type="entry name" value="TEN-like_YD-shell"/>
</dbReference>
<sequence length="720" mass="76525">MDLGNGCGGDGYVVVATQYNVNQAKDLGSDCRSGSGQGGKSCPNLVGEPINAATGNEYEEAEDYSDNRWLVFRRFYNSAAATTSSEMGLQWRHSFDRTLLLQGSPTSSLVLIRPDGTQEGFTKSNGVWVTDPDVADQLLENDNAQGTAVSYTLFVSDLRQYETYDATSGLLQSVSDDSGQGITLAYSTTSTPASVAPVAGLLLTVTDPKGRQLNFSYNSNRSLHQVTLPDLGALTYSYDSVGNLLSVQYPDGKTRQYVYNESSQTSGANLPSTLTGIIDEAGVRYVYATYNSNGLATSSSFAGNVGTTQVTYNSDGTSTVQYPLGANMTMGFSKTTSGLTQAASVSAPCGSQCNQSWQTRTYDANGNPASYVDFNGNVTATTYSNNGLLTQQVDAQGASNQRTTTVTWNSALRLPLTRTVLNASGTAISNTQWVYNATGQTLARCDIDPTNSAASGYTCNNTGAVPAGVRRWTYTYCTAVDTTQCPIVGLMLTATGSRTDLTQTTTYSYYLNSSSVNCGTPGTACYQAGDLHTVTDPQGHITTFVSYDADGRPTRITDANGTNTDLSYTPRGWLASRSVGGAQVAFGYTPYGAVQTVTDPDGVATTYGYDTAHRLVKVTDAQGNYVQYTLDAAGDKTVEQVYDSTGTLHKSLSRNFNTLGQLTKVMDGLSHTVFDASASGSYDANGNLVQSADGLGIQRQLGYDALNRLVQTIDNYNGTN</sequence>
<dbReference type="Pfam" id="PF20148">
    <property type="entry name" value="DUF6531"/>
    <property type="match status" value="1"/>
</dbReference>
<evidence type="ECO:0000259" key="2">
    <source>
        <dbReference type="Pfam" id="PF20148"/>
    </source>
</evidence>
<evidence type="ECO:0000313" key="4">
    <source>
        <dbReference type="EMBL" id="GLQ93474.1"/>
    </source>
</evidence>
<dbReference type="InterPro" id="IPR031325">
    <property type="entry name" value="RHS_repeat"/>
</dbReference>
<evidence type="ECO:0000313" key="5">
    <source>
        <dbReference type="Proteomes" id="UP001156670"/>
    </source>
</evidence>
<dbReference type="InterPro" id="IPR050708">
    <property type="entry name" value="T6SS_VgrG/RHS"/>
</dbReference>
<evidence type="ECO:0008006" key="6">
    <source>
        <dbReference type="Google" id="ProtNLM"/>
    </source>
</evidence>
<dbReference type="InterPro" id="IPR006530">
    <property type="entry name" value="YD"/>
</dbReference>
<dbReference type="PANTHER" id="PTHR32305">
    <property type="match status" value="1"/>
</dbReference>
<name>A0ABQ5XQI2_9GAMM</name>
<protein>
    <recommendedName>
        <fullName evidence="6">RHS repeat protein</fullName>
    </recommendedName>
</protein>
<feature type="domain" description="Teneurin-like YD-shell" evidence="3">
    <location>
        <begin position="146"/>
        <end position="349"/>
    </location>
</feature>
<dbReference type="Pfam" id="PF25023">
    <property type="entry name" value="TEN_YD-shell"/>
    <property type="match status" value="1"/>
</dbReference>
<proteinExistence type="predicted"/>
<dbReference type="PANTHER" id="PTHR32305:SF15">
    <property type="entry name" value="PROTEIN RHSA-RELATED"/>
    <property type="match status" value="1"/>
</dbReference>
<feature type="domain" description="DUF6531" evidence="2">
    <location>
        <begin position="47"/>
        <end position="121"/>
    </location>
</feature>
<keyword evidence="5" id="KW-1185">Reference proteome</keyword>
<organism evidence="4 5">
    <name type="scientific">Dyella acidisoli</name>
    <dbReference type="NCBI Taxonomy" id="1867834"/>
    <lineage>
        <taxon>Bacteria</taxon>
        <taxon>Pseudomonadati</taxon>
        <taxon>Pseudomonadota</taxon>
        <taxon>Gammaproteobacteria</taxon>
        <taxon>Lysobacterales</taxon>
        <taxon>Rhodanobacteraceae</taxon>
        <taxon>Dyella</taxon>
    </lineage>
</organism>
<comment type="caution">
    <text evidence="4">The sequence shown here is derived from an EMBL/GenBank/DDBJ whole genome shotgun (WGS) entry which is preliminary data.</text>
</comment>
<evidence type="ECO:0000256" key="1">
    <source>
        <dbReference type="ARBA" id="ARBA00022737"/>
    </source>
</evidence>
<gene>
    <name evidence="4" type="ORF">GCM10007901_24250</name>
</gene>
<reference evidence="5" key="1">
    <citation type="journal article" date="2019" name="Int. J. Syst. Evol. Microbiol.">
        <title>The Global Catalogue of Microorganisms (GCM) 10K type strain sequencing project: providing services to taxonomists for standard genome sequencing and annotation.</title>
        <authorList>
            <consortium name="The Broad Institute Genomics Platform"/>
            <consortium name="The Broad Institute Genome Sequencing Center for Infectious Disease"/>
            <person name="Wu L."/>
            <person name="Ma J."/>
        </authorList>
    </citation>
    <scope>NUCLEOTIDE SEQUENCE [LARGE SCALE GENOMIC DNA]</scope>
    <source>
        <strain evidence="5">NBRC 111980</strain>
    </source>
</reference>